<sequence length="202" mass="22018">MTGKPRSQPAVASAVVRRRADAVENRDRLLDAAEAVFLAEGIDAPLDAVAQRAGIGRATLFRHFADRHALIAGLQQRTLAAIEAEALRAPGDPYALVRLLRFLAQHLVARAPLTEYWQAFDHDSAEFQAAQARFVAAFEPPVAWARAAGTCRPDFQAADVVLLAALLGGALYARVPERRRALAARAWQLVVEVAQLREPRAE</sequence>
<evidence type="ECO:0000256" key="3">
    <source>
        <dbReference type="ARBA" id="ARBA00023163"/>
    </source>
</evidence>
<dbReference type="SUPFAM" id="SSF48498">
    <property type="entry name" value="Tetracyclin repressor-like, C-terminal domain"/>
    <property type="match status" value="1"/>
</dbReference>
<reference evidence="6 7" key="1">
    <citation type="submission" date="2018-03" db="EMBL/GenBank/DDBJ databases">
        <title>Massilia armeniaca sp. nov., isolated from desert soil.</title>
        <authorList>
            <person name="Huang H."/>
            <person name="Ren M."/>
        </authorList>
    </citation>
    <scope>NUCLEOTIDE SEQUENCE [LARGE SCALE GENOMIC DNA]</scope>
    <source>
        <strain evidence="6 7">ZMN-3</strain>
    </source>
</reference>
<keyword evidence="7" id="KW-1185">Reference proteome</keyword>
<dbReference type="PROSITE" id="PS50977">
    <property type="entry name" value="HTH_TETR_2"/>
    <property type="match status" value="1"/>
</dbReference>
<dbReference type="PRINTS" id="PR00455">
    <property type="entry name" value="HTHTETR"/>
</dbReference>
<evidence type="ECO:0000256" key="1">
    <source>
        <dbReference type="ARBA" id="ARBA00023015"/>
    </source>
</evidence>
<evidence type="ECO:0000313" key="6">
    <source>
        <dbReference type="EMBL" id="AVR97142.1"/>
    </source>
</evidence>
<dbReference type="AlphaFoldDB" id="A0A2R4CC48"/>
<evidence type="ECO:0000256" key="4">
    <source>
        <dbReference type="PROSITE-ProRule" id="PRU00335"/>
    </source>
</evidence>
<dbReference type="KEGG" id="masz:C9I28_16950"/>
<dbReference type="InterPro" id="IPR036271">
    <property type="entry name" value="Tet_transcr_reg_TetR-rel_C_sf"/>
</dbReference>
<dbReference type="InterPro" id="IPR050109">
    <property type="entry name" value="HTH-type_TetR-like_transc_reg"/>
</dbReference>
<feature type="domain" description="HTH tetR-type" evidence="5">
    <location>
        <begin position="23"/>
        <end position="82"/>
    </location>
</feature>
<dbReference type="PANTHER" id="PTHR30055:SF234">
    <property type="entry name" value="HTH-TYPE TRANSCRIPTIONAL REGULATOR BETI"/>
    <property type="match status" value="1"/>
</dbReference>
<evidence type="ECO:0000313" key="7">
    <source>
        <dbReference type="Proteomes" id="UP000240505"/>
    </source>
</evidence>
<dbReference type="Pfam" id="PF00440">
    <property type="entry name" value="TetR_N"/>
    <property type="match status" value="1"/>
</dbReference>
<keyword evidence="2 4" id="KW-0238">DNA-binding</keyword>
<feature type="DNA-binding region" description="H-T-H motif" evidence="4">
    <location>
        <begin position="45"/>
        <end position="64"/>
    </location>
</feature>
<keyword evidence="1" id="KW-0805">Transcription regulation</keyword>
<dbReference type="InterPro" id="IPR009057">
    <property type="entry name" value="Homeodomain-like_sf"/>
</dbReference>
<evidence type="ECO:0000259" key="5">
    <source>
        <dbReference type="PROSITE" id="PS50977"/>
    </source>
</evidence>
<dbReference type="GO" id="GO:0000976">
    <property type="term" value="F:transcription cis-regulatory region binding"/>
    <property type="evidence" value="ECO:0007669"/>
    <property type="project" value="TreeGrafter"/>
</dbReference>
<dbReference type="Proteomes" id="UP000240505">
    <property type="component" value="Chromosome"/>
</dbReference>
<keyword evidence="3" id="KW-0804">Transcription</keyword>
<name>A0A2R4CC48_9BURK</name>
<dbReference type="SUPFAM" id="SSF46689">
    <property type="entry name" value="Homeodomain-like"/>
    <property type="match status" value="1"/>
</dbReference>
<dbReference type="PANTHER" id="PTHR30055">
    <property type="entry name" value="HTH-TYPE TRANSCRIPTIONAL REGULATOR RUTR"/>
    <property type="match status" value="1"/>
</dbReference>
<dbReference type="OrthoDB" id="5293556at2"/>
<evidence type="ECO:0000256" key="2">
    <source>
        <dbReference type="ARBA" id="ARBA00023125"/>
    </source>
</evidence>
<dbReference type="Gene3D" id="1.10.357.10">
    <property type="entry name" value="Tetracycline Repressor, domain 2"/>
    <property type="match status" value="1"/>
</dbReference>
<gene>
    <name evidence="6" type="ORF">C9I28_16950</name>
</gene>
<proteinExistence type="predicted"/>
<organism evidence="6 7">
    <name type="scientific">Pseudoduganella armeniaca</name>
    <dbReference type="NCBI Taxonomy" id="2072590"/>
    <lineage>
        <taxon>Bacteria</taxon>
        <taxon>Pseudomonadati</taxon>
        <taxon>Pseudomonadota</taxon>
        <taxon>Betaproteobacteria</taxon>
        <taxon>Burkholderiales</taxon>
        <taxon>Oxalobacteraceae</taxon>
        <taxon>Telluria group</taxon>
        <taxon>Pseudoduganella</taxon>
    </lineage>
</organism>
<dbReference type="EMBL" id="CP028324">
    <property type="protein sequence ID" value="AVR97142.1"/>
    <property type="molecule type" value="Genomic_DNA"/>
</dbReference>
<dbReference type="GO" id="GO:0003700">
    <property type="term" value="F:DNA-binding transcription factor activity"/>
    <property type="evidence" value="ECO:0007669"/>
    <property type="project" value="TreeGrafter"/>
</dbReference>
<protein>
    <submittedName>
        <fullName evidence="6">TetR/AcrR family transcriptional regulator</fullName>
    </submittedName>
</protein>
<accession>A0A2R4CC48</accession>
<dbReference type="RefSeq" id="WP_107142491.1">
    <property type="nucleotide sequence ID" value="NZ_CP028324.1"/>
</dbReference>
<dbReference type="InterPro" id="IPR001647">
    <property type="entry name" value="HTH_TetR"/>
</dbReference>